<evidence type="ECO:0000313" key="4">
    <source>
        <dbReference type="EMBL" id="ODQ78568.1"/>
    </source>
</evidence>
<evidence type="ECO:0000313" key="5">
    <source>
        <dbReference type="Proteomes" id="UP000094336"/>
    </source>
</evidence>
<evidence type="ECO:0000256" key="2">
    <source>
        <dbReference type="SAM" id="Phobius"/>
    </source>
</evidence>
<dbReference type="GO" id="GO:0006998">
    <property type="term" value="P:nuclear envelope organization"/>
    <property type="evidence" value="ECO:0007669"/>
    <property type="project" value="EnsemblFungi"/>
</dbReference>
<organism evidence="4 5">
    <name type="scientific">Babjeviella inositovora NRRL Y-12698</name>
    <dbReference type="NCBI Taxonomy" id="984486"/>
    <lineage>
        <taxon>Eukaryota</taxon>
        <taxon>Fungi</taxon>
        <taxon>Dikarya</taxon>
        <taxon>Ascomycota</taxon>
        <taxon>Saccharomycotina</taxon>
        <taxon>Pichiomycetes</taxon>
        <taxon>Serinales incertae sedis</taxon>
        <taxon>Babjeviella</taxon>
    </lineage>
</organism>
<evidence type="ECO:0000259" key="3">
    <source>
        <dbReference type="PROSITE" id="PS50969"/>
    </source>
</evidence>
<dbReference type="NCBIfam" id="TIGR02251">
    <property type="entry name" value="HIF-SF_euk"/>
    <property type="match status" value="1"/>
</dbReference>
<gene>
    <name evidence="4" type="ORF">BABINDRAFT_162774</name>
</gene>
<sequence>MNSIQYIAGNIEKLLHTSIPEESEQYFGEAHHNSDDEPHDDMYDASRHSGREDSPFDEGDPPRRSESPFEKTEVSESRGGQWFPKRASSESRGGSPFNKTNKSLLLWLWLPTYLLLYPLMFMLTVLLYPLMFFMKPRPSKGGKSASIPLDEEGFEEPLLRGRRHSGNSESYTLPLDAAFPLIESALDPIKSTSIAQYIFPPPRTLLPRLVKKKTLVLDLDETLIHSLSRTPRGGTAGHSSNTQSTMIEVRLSNMQAATLYHVFKRPYCDEFLRAVSKWFELVVFTASVQEYADPVIDWLEYEQPYFSRRYYRRHCTLRPGAGYIKDLAKVCQSAPTGVGEDLSSVVIVDNSPVSYAMHENNGIMIEGWVNDSQDTELLSLMPLLKGLRLASDVRVMLGLKNGEAAFEE</sequence>
<dbReference type="SUPFAM" id="SSF56784">
    <property type="entry name" value="HAD-like"/>
    <property type="match status" value="1"/>
</dbReference>
<dbReference type="Proteomes" id="UP000094336">
    <property type="component" value="Unassembled WGS sequence"/>
</dbReference>
<dbReference type="GO" id="GO:0005783">
    <property type="term" value="C:endoplasmic reticulum"/>
    <property type="evidence" value="ECO:0007669"/>
    <property type="project" value="EnsemblFungi"/>
</dbReference>
<dbReference type="OrthoDB" id="277011at2759"/>
<keyword evidence="2" id="KW-1133">Transmembrane helix</keyword>
<dbReference type="GO" id="GO:0005811">
    <property type="term" value="C:lipid droplet"/>
    <property type="evidence" value="ECO:0007669"/>
    <property type="project" value="EnsemblFungi"/>
</dbReference>
<accession>A0A1E3QLS3</accession>
<protein>
    <recommendedName>
        <fullName evidence="3">FCP1 homology domain-containing protein</fullName>
    </recommendedName>
</protein>
<reference evidence="5" key="1">
    <citation type="submission" date="2016-05" db="EMBL/GenBank/DDBJ databases">
        <title>Comparative genomics of biotechnologically important yeasts.</title>
        <authorList>
            <consortium name="DOE Joint Genome Institute"/>
            <person name="Riley R."/>
            <person name="Haridas S."/>
            <person name="Wolfe K.H."/>
            <person name="Lopes M.R."/>
            <person name="Hittinger C.T."/>
            <person name="Goker M."/>
            <person name="Salamov A."/>
            <person name="Wisecaver J."/>
            <person name="Long T.M."/>
            <person name="Aerts A.L."/>
            <person name="Barry K."/>
            <person name="Choi C."/>
            <person name="Clum A."/>
            <person name="Coughlan A.Y."/>
            <person name="Deshpande S."/>
            <person name="Douglass A.P."/>
            <person name="Hanson S.J."/>
            <person name="Klenk H.-P."/>
            <person name="Labutti K."/>
            <person name="Lapidus A."/>
            <person name="Lindquist E."/>
            <person name="Lipzen A."/>
            <person name="Meier-Kolthoff J.P."/>
            <person name="Ohm R.A."/>
            <person name="Otillar R.P."/>
            <person name="Pangilinan J."/>
            <person name="Peng Y."/>
            <person name="Rokas A."/>
            <person name="Rosa C.A."/>
            <person name="Scheuner C."/>
            <person name="Sibirny A.A."/>
            <person name="Slot J.C."/>
            <person name="Stielow J.B."/>
            <person name="Sun H."/>
            <person name="Kurtzman C.P."/>
            <person name="Blackwell M."/>
            <person name="Grigoriev I.V."/>
            <person name="Jeffries T.W."/>
        </authorList>
    </citation>
    <scope>NUCLEOTIDE SEQUENCE [LARGE SCALE GENOMIC DNA]</scope>
    <source>
        <strain evidence="5">NRRL Y-12698</strain>
    </source>
</reference>
<dbReference type="GO" id="GO:0071595">
    <property type="term" value="C:Nem1-Spo7 phosphatase complex"/>
    <property type="evidence" value="ECO:0007669"/>
    <property type="project" value="EnsemblFungi"/>
</dbReference>
<proteinExistence type="predicted"/>
<dbReference type="Gene3D" id="3.40.50.1000">
    <property type="entry name" value="HAD superfamily/HAD-like"/>
    <property type="match status" value="1"/>
</dbReference>
<dbReference type="PANTHER" id="PTHR12210">
    <property type="entry name" value="DULLARD PROTEIN PHOSPHATASE"/>
    <property type="match status" value="1"/>
</dbReference>
<dbReference type="AlphaFoldDB" id="A0A1E3QLS3"/>
<feature type="compositionally biased region" description="Basic and acidic residues" evidence="1">
    <location>
        <begin position="29"/>
        <end position="76"/>
    </location>
</feature>
<feature type="transmembrane region" description="Helical" evidence="2">
    <location>
        <begin position="106"/>
        <end position="130"/>
    </location>
</feature>
<dbReference type="SMART" id="SM00577">
    <property type="entry name" value="CPDc"/>
    <property type="match status" value="1"/>
</dbReference>
<feature type="region of interest" description="Disordered" evidence="1">
    <location>
        <begin position="20"/>
        <end position="95"/>
    </location>
</feature>
<dbReference type="GO" id="GO:0046889">
    <property type="term" value="P:positive regulation of lipid biosynthetic process"/>
    <property type="evidence" value="ECO:0007669"/>
    <property type="project" value="EnsemblFungi"/>
</dbReference>
<dbReference type="InterPro" id="IPR004274">
    <property type="entry name" value="FCP1_dom"/>
</dbReference>
<dbReference type="GO" id="GO:0140042">
    <property type="term" value="P:lipid droplet formation"/>
    <property type="evidence" value="ECO:0007669"/>
    <property type="project" value="EnsemblFungi"/>
</dbReference>
<dbReference type="Pfam" id="PF03031">
    <property type="entry name" value="NIF"/>
    <property type="match status" value="1"/>
</dbReference>
<name>A0A1E3QLS3_9ASCO</name>
<keyword evidence="5" id="KW-1185">Reference proteome</keyword>
<dbReference type="InterPro" id="IPR011948">
    <property type="entry name" value="Dullard_phosphatase"/>
</dbReference>
<dbReference type="InterPro" id="IPR036412">
    <property type="entry name" value="HAD-like_sf"/>
</dbReference>
<dbReference type="RefSeq" id="XP_018983896.1">
    <property type="nucleotide sequence ID" value="XM_019129532.1"/>
</dbReference>
<evidence type="ECO:0000256" key="1">
    <source>
        <dbReference type="SAM" id="MobiDB-lite"/>
    </source>
</evidence>
<dbReference type="CDD" id="cd07521">
    <property type="entry name" value="HAD_FCP1-like"/>
    <property type="match status" value="1"/>
</dbReference>
<dbReference type="GO" id="GO:0004721">
    <property type="term" value="F:phosphoprotein phosphatase activity"/>
    <property type="evidence" value="ECO:0007669"/>
    <property type="project" value="EnsemblFungi"/>
</dbReference>
<keyword evidence="2" id="KW-0472">Membrane</keyword>
<dbReference type="PROSITE" id="PS50969">
    <property type="entry name" value="FCP1"/>
    <property type="match status" value="1"/>
</dbReference>
<dbReference type="GeneID" id="30147385"/>
<keyword evidence="2" id="KW-0812">Transmembrane</keyword>
<feature type="domain" description="FCP1 homology" evidence="3">
    <location>
        <begin position="208"/>
        <end position="387"/>
    </location>
</feature>
<dbReference type="EMBL" id="KV454435">
    <property type="protein sequence ID" value="ODQ78568.1"/>
    <property type="molecule type" value="Genomic_DNA"/>
</dbReference>
<dbReference type="STRING" id="984486.A0A1E3QLS3"/>
<dbReference type="GO" id="GO:0071072">
    <property type="term" value="P:negative regulation of phospholipid biosynthetic process"/>
    <property type="evidence" value="ECO:0007669"/>
    <property type="project" value="EnsemblFungi"/>
</dbReference>
<dbReference type="InterPro" id="IPR023214">
    <property type="entry name" value="HAD_sf"/>
</dbReference>
<dbReference type="InterPro" id="IPR050365">
    <property type="entry name" value="TIM50"/>
</dbReference>